<dbReference type="AlphaFoldDB" id="A0A382TNV7"/>
<protein>
    <recommendedName>
        <fullName evidence="1">Schlafen group 3-like DNA/RNA helicase domain-containing protein</fullName>
    </recommendedName>
</protein>
<gene>
    <name evidence="2" type="ORF">METZ01_LOCUS376623</name>
</gene>
<evidence type="ECO:0000259" key="1">
    <source>
        <dbReference type="Pfam" id="PF09848"/>
    </source>
</evidence>
<feature type="non-terminal residue" evidence="2">
    <location>
        <position position="1"/>
    </location>
</feature>
<name>A0A382TNV7_9ZZZZ</name>
<sequence length="300" mass="34292">STQNTETYEENAVFLSGNGPLVIVLQEALARDDVFSSLEQGNKIRKTEALNKSKAFIQNIHHFRDEYLRDENAPIERVVIFDEAQRAWTKEQTASFMKQRKGIDNFNMSEPEFLIGVMDRHDDWAVIICLIGGGQEINKGEAGLPEWFTALKENYQNWKIWVSAELNDFEYNMGEDLYADLNHGVLEEKEKLHLSVSVRSFRSEKVSEFVKTLLDCDANASSLIDQLNGKYPIAITRSFDLAKSWLREKSRGTERIGILASSGGVRLKPHGINAKNDIDPRHWFLNGKDDVRSSFYLEDV</sequence>
<feature type="domain" description="Schlafen group 3-like DNA/RNA helicase" evidence="1">
    <location>
        <begin position="7"/>
        <end position="300"/>
    </location>
</feature>
<evidence type="ECO:0000313" key="2">
    <source>
        <dbReference type="EMBL" id="SVD23769.1"/>
    </source>
</evidence>
<dbReference type="EMBL" id="UINC01138055">
    <property type="protein sequence ID" value="SVD23769.1"/>
    <property type="molecule type" value="Genomic_DNA"/>
</dbReference>
<accession>A0A382TNV7</accession>
<proteinExistence type="predicted"/>
<reference evidence="2" key="1">
    <citation type="submission" date="2018-05" db="EMBL/GenBank/DDBJ databases">
        <authorList>
            <person name="Lanie J.A."/>
            <person name="Ng W.-L."/>
            <person name="Kazmierczak K.M."/>
            <person name="Andrzejewski T.M."/>
            <person name="Davidsen T.M."/>
            <person name="Wayne K.J."/>
            <person name="Tettelin H."/>
            <person name="Glass J.I."/>
            <person name="Rusch D."/>
            <person name="Podicherti R."/>
            <person name="Tsui H.-C.T."/>
            <person name="Winkler M.E."/>
        </authorList>
    </citation>
    <scope>NUCLEOTIDE SEQUENCE</scope>
</reference>
<organism evidence="2">
    <name type="scientific">marine metagenome</name>
    <dbReference type="NCBI Taxonomy" id="408172"/>
    <lineage>
        <taxon>unclassified sequences</taxon>
        <taxon>metagenomes</taxon>
        <taxon>ecological metagenomes</taxon>
    </lineage>
</organism>
<feature type="non-terminal residue" evidence="2">
    <location>
        <position position="300"/>
    </location>
</feature>
<dbReference type="InterPro" id="IPR018647">
    <property type="entry name" value="SLFN_3-like_DNA/RNA_helicase"/>
</dbReference>
<dbReference type="Pfam" id="PF09848">
    <property type="entry name" value="SLFN-g3_helicase"/>
    <property type="match status" value="1"/>
</dbReference>